<sequence length="69" mass="7494">MQAAKVWGIIRQIRQPLSQCILAGTAYAEGTQKSFNCIPEPVPSLVSPLGLGHQKMRLALTSNVYINIA</sequence>
<comment type="caution">
    <text evidence="1">The sequence shown here is derived from an EMBL/GenBank/DDBJ whole genome shotgun (WGS) entry which is preliminary data.</text>
</comment>
<name>A0ABR0AG57_9CRUS</name>
<protein>
    <submittedName>
        <fullName evidence="1">Uncharacterized protein</fullName>
    </submittedName>
</protein>
<proteinExistence type="predicted"/>
<accession>A0ABR0AG57</accession>
<dbReference type="EMBL" id="JAOYFB010000037">
    <property type="protein sequence ID" value="KAK4024096.1"/>
    <property type="molecule type" value="Genomic_DNA"/>
</dbReference>
<gene>
    <name evidence="1" type="ORF">OUZ56_009486</name>
</gene>
<reference evidence="1 2" key="1">
    <citation type="journal article" date="2023" name="Nucleic Acids Res.">
        <title>The hologenome of Daphnia magna reveals possible DNA methylation and microbiome-mediated evolution of the host genome.</title>
        <authorList>
            <person name="Chaturvedi A."/>
            <person name="Li X."/>
            <person name="Dhandapani V."/>
            <person name="Marshall H."/>
            <person name="Kissane S."/>
            <person name="Cuenca-Cambronero M."/>
            <person name="Asole G."/>
            <person name="Calvet F."/>
            <person name="Ruiz-Romero M."/>
            <person name="Marangio P."/>
            <person name="Guigo R."/>
            <person name="Rago D."/>
            <person name="Mirbahai L."/>
            <person name="Eastwood N."/>
            <person name="Colbourne J.K."/>
            <person name="Zhou J."/>
            <person name="Mallon E."/>
            <person name="Orsini L."/>
        </authorList>
    </citation>
    <scope>NUCLEOTIDE SEQUENCE [LARGE SCALE GENOMIC DNA]</scope>
    <source>
        <strain evidence="1">LRV0_1</strain>
    </source>
</reference>
<evidence type="ECO:0000313" key="1">
    <source>
        <dbReference type="EMBL" id="KAK4024096.1"/>
    </source>
</evidence>
<keyword evidence="2" id="KW-1185">Reference proteome</keyword>
<dbReference type="Proteomes" id="UP001234178">
    <property type="component" value="Unassembled WGS sequence"/>
</dbReference>
<organism evidence="1 2">
    <name type="scientific">Daphnia magna</name>
    <dbReference type="NCBI Taxonomy" id="35525"/>
    <lineage>
        <taxon>Eukaryota</taxon>
        <taxon>Metazoa</taxon>
        <taxon>Ecdysozoa</taxon>
        <taxon>Arthropoda</taxon>
        <taxon>Crustacea</taxon>
        <taxon>Branchiopoda</taxon>
        <taxon>Diplostraca</taxon>
        <taxon>Cladocera</taxon>
        <taxon>Anomopoda</taxon>
        <taxon>Daphniidae</taxon>
        <taxon>Daphnia</taxon>
    </lineage>
</organism>
<evidence type="ECO:0000313" key="2">
    <source>
        <dbReference type="Proteomes" id="UP001234178"/>
    </source>
</evidence>